<evidence type="ECO:0000256" key="4">
    <source>
        <dbReference type="ARBA" id="ARBA00022801"/>
    </source>
</evidence>
<evidence type="ECO:0000256" key="8">
    <source>
        <dbReference type="ARBA" id="ARBA00036320"/>
    </source>
</evidence>
<evidence type="ECO:0000256" key="9">
    <source>
        <dbReference type="ARBA" id="ARBA00038868"/>
    </source>
</evidence>
<dbReference type="SMART" id="SM00020">
    <property type="entry name" value="Tryp_SPc"/>
    <property type="match status" value="1"/>
</dbReference>
<comment type="similarity">
    <text evidence="1">Belongs to the peptidase S1 family.</text>
</comment>
<dbReference type="InterPro" id="IPR001314">
    <property type="entry name" value="Peptidase_S1A"/>
</dbReference>
<dbReference type="GO" id="GO:0007586">
    <property type="term" value="P:digestion"/>
    <property type="evidence" value="ECO:0007669"/>
    <property type="project" value="UniProtKB-KW"/>
</dbReference>
<dbReference type="Pfam" id="PF00089">
    <property type="entry name" value="Trypsin"/>
    <property type="match status" value="1"/>
</dbReference>
<keyword evidence="7" id="KW-1015">Disulfide bond</keyword>
<dbReference type="EC" id="3.4.21.4" evidence="9"/>
<dbReference type="InterPro" id="IPR009003">
    <property type="entry name" value="Peptidase_S1_PA"/>
</dbReference>
<evidence type="ECO:0000256" key="1">
    <source>
        <dbReference type="ARBA" id="ARBA00007664"/>
    </source>
</evidence>
<dbReference type="Gene3D" id="2.40.10.10">
    <property type="entry name" value="Trypsin-like serine proteases"/>
    <property type="match status" value="1"/>
</dbReference>
<dbReference type="PANTHER" id="PTHR24276">
    <property type="entry name" value="POLYSERASE-RELATED"/>
    <property type="match status" value="1"/>
</dbReference>
<feature type="domain" description="Peptidase S1" evidence="10">
    <location>
        <begin position="642"/>
        <end position="858"/>
    </location>
</feature>
<dbReference type="InterPro" id="IPR050430">
    <property type="entry name" value="Peptidase_S1"/>
</dbReference>
<evidence type="ECO:0000256" key="2">
    <source>
        <dbReference type="ARBA" id="ARBA00022670"/>
    </source>
</evidence>
<evidence type="ECO:0000256" key="5">
    <source>
        <dbReference type="ARBA" id="ARBA00022825"/>
    </source>
</evidence>
<proteinExistence type="inferred from homology"/>
<dbReference type="InterPro" id="IPR001254">
    <property type="entry name" value="Trypsin_dom"/>
</dbReference>
<dbReference type="PROSITE" id="PS50240">
    <property type="entry name" value="TRYPSIN_DOM"/>
    <property type="match status" value="1"/>
</dbReference>
<protein>
    <recommendedName>
        <fullName evidence="9">trypsin</fullName>
        <ecNumber evidence="9">3.4.21.4</ecNumber>
    </recommendedName>
</protein>
<keyword evidence="4" id="KW-0378">Hydrolase</keyword>
<evidence type="ECO:0000256" key="7">
    <source>
        <dbReference type="ARBA" id="ARBA00023157"/>
    </source>
</evidence>
<keyword evidence="2" id="KW-0645">Protease</keyword>
<evidence type="ECO:0000259" key="10">
    <source>
        <dbReference type="PROSITE" id="PS50240"/>
    </source>
</evidence>
<evidence type="ECO:0000313" key="11">
    <source>
        <dbReference type="EMBL" id="KAF7404980.1"/>
    </source>
</evidence>
<dbReference type="CDD" id="cd00190">
    <property type="entry name" value="Tryp_SPc"/>
    <property type="match status" value="1"/>
</dbReference>
<reference evidence="11" key="1">
    <citation type="journal article" date="2020" name="G3 (Bethesda)">
        <title>High-Quality Assemblies for Three Invasive Social Wasps from the &lt;i&gt;Vespula&lt;/i&gt; Genus.</title>
        <authorList>
            <person name="Harrop T.W.R."/>
            <person name="Guhlin J."/>
            <person name="McLaughlin G.M."/>
            <person name="Permina E."/>
            <person name="Stockwell P."/>
            <person name="Gilligan J."/>
            <person name="Le Lec M.F."/>
            <person name="Gruber M.A.M."/>
            <person name="Quinn O."/>
            <person name="Lovegrove M."/>
            <person name="Duncan E.J."/>
            <person name="Remnant E.J."/>
            <person name="Van Eeckhoven J."/>
            <person name="Graham B."/>
            <person name="Knapp R.A."/>
            <person name="Langford K.W."/>
            <person name="Kronenberg Z."/>
            <person name="Press M.O."/>
            <person name="Eacker S.M."/>
            <person name="Wilson-Rankin E.E."/>
            <person name="Purcell J."/>
            <person name="Lester P.J."/>
            <person name="Dearden P.K."/>
        </authorList>
    </citation>
    <scope>NUCLEOTIDE SEQUENCE</scope>
    <source>
        <strain evidence="11">Marl-1</strain>
    </source>
</reference>
<dbReference type="SUPFAM" id="SSF50494">
    <property type="entry name" value="Trypsin-like serine proteases"/>
    <property type="match status" value="1"/>
</dbReference>
<dbReference type="PRINTS" id="PR00722">
    <property type="entry name" value="CHYMOTRYPSIN"/>
</dbReference>
<keyword evidence="6" id="KW-0865">Zymogen</keyword>
<sequence>MTFICNISNVLIENRSNSSTGKAIKDERVFFKRSSFVNMRSKRILFFLCLGSLTSMIFASSNTRQLKSWTNDSLKTFISSKQVNPAERAIENFLTKLAGPISGPIALRSTSNEKYGLQRTISEVCHVVRRNLMNFAETCGLTSTVHRYKQNSAIHNIKSNDWLPEVLLRGSLLLHDLGGITEEVTSFINHYLYKHNLGLSKNKVSNATENPRFLGTIDDLSEFSDRLCDCTKSKTRNSRNRISILSKALANLAKDSPKHTLRVLGSRLEVALANGSSNSGSSLGQLHVLFCNLVSNSSGRLNRDCITEFKDLSECLFTQKRNSTKRSNNGINNHKDFLRNHWLSGIEDISNCIAVFDDDGNANVKCKTRRRIPKDPTRRIKYVYQSLLGQRLSKRSPLHRVASNLGNVLSTTPWGKQLIDETSYYLSIYQDGVKKINRLSKLQKRNEKAAAKYKKVSKSLALYKRGLLLKTLEAIDNIHRTMIEFEKIVVNGIKTAMNENWYGHLRILSCVSDWMTKLFLFYDYEKEKKNETILSTTSQPFLSIESDENSYELSDLLSDEEDDSEYEETALITTKKAMKEAADKSFEKLIRSMNRVNVRTAYEKSILVNLANNLLLTAMFMETIGSPTGRNEQEMHNVKPRIIGGYRINIRSRPFMVSLHDELNDFQCGANILSRRWVITALHCFNSIDQNYYYIRAGSNYTDHGGTLHRVKKIYAYNETIYPYWSTKIYYHDIALFKVTPPFRFSSMIQPIGLPNNNKIPRRLYSNSHRILMTVNIPYVPFKACVNSVPLYKLLVRRDRHLCYGRRGKDSCYGDSGGPLADVRTIYGIVSFGHNCGEVSGVYAKIFYYREWIKIITKL</sequence>
<name>A0A834KE91_VESVU</name>
<dbReference type="GO" id="GO:0006508">
    <property type="term" value="P:proteolysis"/>
    <property type="evidence" value="ECO:0007669"/>
    <property type="project" value="UniProtKB-KW"/>
</dbReference>
<evidence type="ECO:0000256" key="6">
    <source>
        <dbReference type="ARBA" id="ARBA00023145"/>
    </source>
</evidence>
<dbReference type="InterPro" id="IPR033116">
    <property type="entry name" value="TRYPSIN_SER"/>
</dbReference>
<evidence type="ECO:0000313" key="12">
    <source>
        <dbReference type="Proteomes" id="UP000614350"/>
    </source>
</evidence>
<comment type="caution">
    <text evidence="11">The sequence shown here is derived from an EMBL/GenBank/DDBJ whole genome shotgun (WGS) entry which is preliminary data.</text>
</comment>
<dbReference type="EMBL" id="JACSEA010000003">
    <property type="protein sequence ID" value="KAF7404980.1"/>
    <property type="molecule type" value="Genomic_DNA"/>
</dbReference>
<dbReference type="Proteomes" id="UP000614350">
    <property type="component" value="Unassembled WGS sequence"/>
</dbReference>
<gene>
    <name evidence="11" type="ORF">HZH66_003886</name>
</gene>
<keyword evidence="3" id="KW-0222">Digestion</keyword>
<dbReference type="PROSITE" id="PS00135">
    <property type="entry name" value="TRYPSIN_SER"/>
    <property type="match status" value="1"/>
</dbReference>
<keyword evidence="12" id="KW-1185">Reference proteome</keyword>
<comment type="catalytic activity">
    <reaction evidence="8">
        <text>Preferential cleavage: Arg-|-Xaa, Lys-|-Xaa.</text>
        <dbReference type="EC" id="3.4.21.4"/>
    </reaction>
</comment>
<dbReference type="AlphaFoldDB" id="A0A834KE91"/>
<accession>A0A834KE91</accession>
<dbReference type="InterPro" id="IPR043504">
    <property type="entry name" value="Peptidase_S1_PA_chymotrypsin"/>
</dbReference>
<keyword evidence="5" id="KW-0720">Serine protease</keyword>
<evidence type="ECO:0000256" key="3">
    <source>
        <dbReference type="ARBA" id="ARBA00022757"/>
    </source>
</evidence>
<dbReference type="PANTHER" id="PTHR24276:SF97">
    <property type="entry name" value="GH13245P2-RELATED"/>
    <property type="match status" value="1"/>
</dbReference>
<organism evidence="11 12">
    <name type="scientific">Vespula vulgaris</name>
    <name type="common">Yellow jacket</name>
    <name type="synonym">Wasp</name>
    <dbReference type="NCBI Taxonomy" id="7454"/>
    <lineage>
        <taxon>Eukaryota</taxon>
        <taxon>Metazoa</taxon>
        <taxon>Ecdysozoa</taxon>
        <taxon>Arthropoda</taxon>
        <taxon>Hexapoda</taxon>
        <taxon>Insecta</taxon>
        <taxon>Pterygota</taxon>
        <taxon>Neoptera</taxon>
        <taxon>Endopterygota</taxon>
        <taxon>Hymenoptera</taxon>
        <taxon>Apocrita</taxon>
        <taxon>Aculeata</taxon>
        <taxon>Vespoidea</taxon>
        <taxon>Vespidae</taxon>
        <taxon>Vespinae</taxon>
        <taxon>Vespula</taxon>
    </lineage>
</organism>
<dbReference type="GO" id="GO:0004252">
    <property type="term" value="F:serine-type endopeptidase activity"/>
    <property type="evidence" value="ECO:0007669"/>
    <property type="project" value="UniProtKB-EC"/>
</dbReference>